<name>A0ABP9J302_9ACTN</name>
<dbReference type="Proteomes" id="UP001501759">
    <property type="component" value="Unassembled WGS sequence"/>
</dbReference>
<sequence>MTHFVPPQSPPPDDGDTPSIGSRPPGARPGNGNRVPGSWMRSQRRGHGPSHLPLHLVEAFLIGHDSGGPTGGLLRFRTAEADRPGRARPSWWRRPELGHQLAGSRGEVRLFRNDLSDGTGVRPAPIAILTLNGITDAATLVRLNIGGSYLSITGKGAGRVAAVDVDIRFSAGLWGLLVPEHTRCRVHLEGPAHLIPDWPMQR</sequence>
<proteinExistence type="predicted"/>
<gene>
    <name evidence="2" type="ORF">GCM10023335_41870</name>
</gene>
<keyword evidence="3" id="KW-1185">Reference proteome</keyword>
<reference evidence="3" key="1">
    <citation type="journal article" date="2019" name="Int. J. Syst. Evol. Microbiol.">
        <title>The Global Catalogue of Microorganisms (GCM) 10K type strain sequencing project: providing services to taxonomists for standard genome sequencing and annotation.</title>
        <authorList>
            <consortium name="The Broad Institute Genomics Platform"/>
            <consortium name="The Broad Institute Genome Sequencing Center for Infectious Disease"/>
            <person name="Wu L."/>
            <person name="Ma J."/>
        </authorList>
    </citation>
    <scope>NUCLEOTIDE SEQUENCE [LARGE SCALE GENOMIC DNA]</scope>
    <source>
        <strain evidence="3">JCM 18409</strain>
    </source>
</reference>
<dbReference type="EMBL" id="BAABKB010000016">
    <property type="protein sequence ID" value="GAA5016303.1"/>
    <property type="molecule type" value="Genomic_DNA"/>
</dbReference>
<accession>A0ABP9J302</accession>
<evidence type="ECO:0000256" key="1">
    <source>
        <dbReference type="SAM" id="MobiDB-lite"/>
    </source>
</evidence>
<evidence type="ECO:0000313" key="3">
    <source>
        <dbReference type="Proteomes" id="UP001501759"/>
    </source>
</evidence>
<feature type="region of interest" description="Disordered" evidence="1">
    <location>
        <begin position="1"/>
        <end position="50"/>
    </location>
</feature>
<protein>
    <submittedName>
        <fullName evidence="2">Uncharacterized protein</fullName>
    </submittedName>
</protein>
<comment type="caution">
    <text evidence="2">The sequence shown here is derived from an EMBL/GenBank/DDBJ whole genome shotgun (WGS) entry which is preliminary data.</text>
</comment>
<organism evidence="2 3">
    <name type="scientific">Streptomyces siamensis</name>
    <dbReference type="NCBI Taxonomy" id="1274986"/>
    <lineage>
        <taxon>Bacteria</taxon>
        <taxon>Bacillati</taxon>
        <taxon>Actinomycetota</taxon>
        <taxon>Actinomycetes</taxon>
        <taxon>Kitasatosporales</taxon>
        <taxon>Streptomycetaceae</taxon>
        <taxon>Streptomyces</taxon>
    </lineage>
</organism>
<evidence type="ECO:0000313" key="2">
    <source>
        <dbReference type="EMBL" id="GAA5016303.1"/>
    </source>
</evidence>